<evidence type="ECO:0000256" key="2">
    <source>
        <dbReference type="ARBA" id="ARBA00023125"/>
    </source>
</evidence>
<dbReference type="InterPro" id="IPR009057">
    <property type="entry name" value="Homeodomain-like_sf"/>
</dbReference>
<dbReference type="InterPro" id="IPR001647">
    <property type="entry name" value="HTH_TetR"/>
</dbReference>
<protein>
    <submittedName>
        <fullName evidence="4">Regulatory protein, TetR</fullName>
    </submittedName>
</protein>
<dbReference type="InterPro" id="IPR036271">
    <property type="entry name" value="Tet_transcr_reg_TetR-rel_C_sf"/>
</dbReference>
<dbReference type="AlphaFoldDB" id="F3L1W1"/>
<dbReference type="GO" id="GO:0000976">
    <property type="term" value="F:transcription cis-regulatory region binding"/>
    <property type="evidence" value="ECO:0007669"/>
    <property type="project" value="TreeGrafter"/>
</dbReference>
<dbReference type="EMBL" id="AEIG01000037">
    <property type="protein sequence ID" value="EGG29639.1"/>
    <property type="molecule type" value="Genomic_DNA"/>
</dbReference>
<dbReference type="Gene3D" id="1.10.10.60">
    <property type="entry name" value="Homeodomain-like"/>
    <property type="match status" value="1"/>
</dbReference>
<keyword evidence="2" id="KW-0238">DNA-binding</keyword>
<dbReference type="STRING" id="2518989.IMCC3088_1451"/>
<proteinExistence type="predicted"/>
<organism evidence="4 5">
    <name type="scientific">Aequoribacter fuscus</name>
    <dbReference type="NCBI Taxonomy" id="2518989"/>
    <lineage>
        <taxon>Bacteria</taxon>
        <taxon>Pseudomonadati</taxon>
        <taxon>Pseudomonadota</taxon>
        <taxon>Gammaproteobacteria</taxon>
        <taxon>Cellvibrionales</taxon>
        <taxon>Halieaceae</taxon>
        <taxon>Aequoribacter</taxon>
    </lineage>
</organism>
<dbReference type="Proteomes" id="UP000005615">
    <property type="component" value="Unassembled WGS sequence"/>
</dbReference>
<keyword evidence="3" id="KW-0804">Transcription</keyword>
<sequence>MTVAAKAKTKTKTKRGDLAREKLKAAAVRVLNQTGFHQMRIKDVTQEAGVATGLFYHYFKNLESLVREVMSEHIERFEATADIERDVSKGAWLERMRSHYRLVVQTYAEEPGVMRCVQQFAADDPAFREHWRSSYNQRMEQLVQAFPRVFPEVEIPADEVRLLVYALGGIGQDFLHEYYVEQNADLRSSEYTQDQIADWLAALFYRGLFASNPARESLSHAQILMDIKRGGL</sequence>
<dbReference type="PROSITE" id="PS50977">
    <property type="entry name" value="HTH_TETR_2"/>
    <property type="match status" value="1"/>
</dbReference>
<evidence type="ECO:0000313" key="4">
    <source>
        <dbReference type="EMBL" id="EGG29639.1"/>
    </source>
</evidence>
<dbReference type="OrthoDB" id="4541465at2"/>
<dbReference type="PANTHER" id="PTHR30055:SF234">
    <property type="entry name" value="HTH-TYPE TRANSCRIPTIONAL REGULATOR BETI"/>
    <property type="match status" value="1"/>
</dbReference>
<dbReference type="InterPro" id="IPR050109">
    <property type="entry name" value="HTH-type_TetR-like_transc_reg"/>
</dbReference>
<reference evidence="4 5" key="1">
    <citation type="journal article" date="2011" name="J. Bacteriol.">
        <title>Genome sequence of strain IMCC3088, a proteorhodopsin-containing marine bacterium belonging to the OM60/NOR5 clade.</title>
        <authorList>
            <person name="Jang Y."/>
            <person name="Oh H.M."/>
            <person name="Kang I."/>
            <person name="Lee K."/>
            <person name="Yang S.J."/>
            <person name="Cho J.C."/>
        </authorList>
    </citation>
    <scope>NUCLEOTIDE SEQUENCE [LARGE SCALE GENOMIC DNA]</scope>
    <source>
        <strain evidence="4 5">IMCC3088</strain>
    </source>
</reference>
<dbReference type="GO" id="GO:0003700">
    <property type="term" value="F:DNA-binding transcription factor activity"/>
    <property type="evidence" value="ECO:0007669"/>
    <property type="project" value="TreeGrafter"/>
</dbReference>
<dbReference type="Gene3D" id="1.10.357.10">
    <property type="entry name" value="Tetracycline Repressor, domain 2"/>
    <property type="match status" value="1"/>
</dbReference>
<gene>
    <name evidence="4" type="ORF">IMCC3088_1451</name>
</gene>
<evidence type="ECO:0000256" key="3">
    <source>
        <dbReference type="ARBA" id="ARBA00023163"/>
    </source>
</evidence>
<dbReference type="PANTHER" id="PTHR30055">
    <property type="entry name" value="HTH-TYPE TRANSCRIPTIONAL REGULATOR RUTR"/>
    <property type="match status" value="1"/>
</dbReference>
<dbReference type="SUPFAM" id="SSF46689">
    <property type="entry name" value="Homeodomain-like"/>
    <property type="match status" value="1"/>
</dbReference>
<name>F3L1W1_9GAMM</name>
<dbReference type="SUPFAM" id="SSF48498">
    <property type="entry name" value="Tetracyclin repressor-like, C-terminal domain"/>
    <property type="match status" value="1"/>
</dbReference>
<keyword evidence="5" id="KW-1185">Reference proteome</keyword>
<keyword evidence="1" id="KW-0805">Transcription regulation</keyword>
<dbReference type="Pfam" id="PF00440">
    <property type="entry name" value="TetR_N"/>
    <property type="match status" value="1"/>
</dbReference>
<dbReference type="RefSeq" id="WP_009575748.1">
    <property type="nucleotide sequence ID" value="NZ_AEIG01000037.1"/>
</dbReference>
<evidence type="ECO:0000256" key="1">
    <source>
        <dbReference type="ARBA" id="ARBA00023015"/>
    </source>
</evidence>
<accession>F3L1W1</accession>
<dbReference type="eggNOG" id="COG1309">
    <property type="taxonomic scope" value="Bacteria"/>
</dbReference>
<evidence type="ECO:0000313" key="5">
    <source>
        <dbReference type="Proteomes" id="UP000005615"/>
    </source>
</evidence>
<comment type="caution">
    <text evidence="4">The sequence shown here is derived from an EMBL/GenBank/DDBJ whole genome shotgun (WGS) entry which is preliminary data.</text>
</comment>
<dbReference type="PRINTS" id="PR00455">
    <property type="entry name" value="HTHTETR"/>
</dbReference>